<dbReference type="PROSITE" id="PS50887">
    <property type="entry name" value="GGDEF"/>
    <property type="match status" value="1"/>
</dbReference>
<dbReference type="PROSITE" id="PS50113">
    <property type="entry name" value="PAC"/>
    <property type="match status" value="1"/>
</dbReference>
<gene>
    <name evidence="4" type="ORF">ACFSW4_03175</name>
</gene>
<dbReference type="InterPro" id="IPR052163">
    <property type="entry name" value="DGC-Regulatory_Protein"/>
</dbReference>
<dbReference type="InterPro" id="IPR000014">
    <property type="entry name" value="PAS"/>
</dbReference>
<dbReference type="CDD" id="cd01949">
    <property type="entry name" value="GGDEF"/>
    <property type="match status" value="1"/>
</dbReference>
<dbReference type="CDD" id="cd00130">
    <property type="entry name" value="PAS"/>
    <property type="match status" value="1"/>
</dbReference>
<feature type="domain" description="GGDEF" evidence="3">
    <location>
        <begin position="338"/>
        <end position="471"/>
    </location>
</feature>
<dbReference type="RefSeq" id="WP_377327398.1">
    <property type="nucleotide sequence ID" value="NZ_JBHUMZ010000011.1"/>
</dbReference>
<dbReference type="SMART" id="SM00086">
    <property type="entry name" value="PAC"/>
    <property type="match status" value="1"/>
</dbReference>
<dbReference type="Proteomes" id="UP001597452">
    <property type="component" value="Unassembled WGS sequence"/>
</dbReference>
<dbReference type="Gene3D" id="3.30.450.20">
    <property type="entry name" value="PAS domain"/>
    <property type="match status" value="1"/>
</dbReference>
<dbReference type="InterPro" id="IPR000160">
    <property type="entry name" value="GGDEF_dom"/>
</dbReference>
<comment type="caution">
    <text evidence="4">The sequence shown here is derived from an EMBL/GenBank/DDBJ whole genome shotgun (WGS) entry which is preliminary data.</text>
</comment>
<feature type="domain" description="PAC" evidence="2">
    <location>
        <begin position="254"/>
        <end position="306"/>
    </location>
</feature>
<reference evidence="5" key="1">
    <citation type="journal article" date="2019" name="Int. J. Syst. Evol. Microbiol.">
        <title>The Global Catalogue of Microorganisms (GCM) 10K type strain sequencing project: providing services to taxonomists for standard genome sequencing and annotation.</title>
        <authorList>
            <consortium name="The Broad Institute Genomics Platform"/>
            <consortium name="The Broad Institute Genome Sequencing Center for Infectious Disease"/>
            <person name="Wu L."/>
            <person name="Ma J."/>
        </authorList>
    </citation>
    <scope>NUCLEOTIDE SEQUENCE [LARGE SCALE GENOMIC DNA]</scope>
    <source>
        <strain evidence="5">TISTR 1571</strain>
    </source>
</reference>
<dbReference type="Pfam" id="PF01590">
    <property type="entry name" value="GAF"/>
    <property type="match status" value="1"/>
</dbReference>
<dbReference type="InterPro" id="IPR001610">
    <property type="entry name" value="PAC"/>
</dbReference>
<dbReference type="PANTHER" id="PTHR46663:SF2">
    <property type="entry name" value="GGDEF DOMAIN-CONTAINING PROTEIN"/>
    <property type="match status" value="1"/>
</dbReference>
<feature type="domain" description="PAS" evidence="1">
    <location>
        <begin position="213"/>
        <end position="250"/>
    </location>
</feature>
<keyword evidence="4" id="KW-0548">Nucleotidyltransferase</keyword>
<dbReference type="EC" id="2.7.7.65" evidence="4"/>
<dbReference type="InterPro" id="IPR013655">
    <property type="entry name" value="PAS_fold_3"/>
</dbReference>
<name>A0ABW5Q860_9BACI</name>
<sequence length="475" mass="54429">MAHLINVQHFLKEQSRIIEMLAADHLPLCKILERLTETIAVVLPDVRATITEYNGKLHSLENPIGPRFSRAYLENMDGLKVGPKSGSCGTSAYINDLVVVEDAKVDSLWENHREVAVKYDIKGCWSIPIVSSSGELYGTLAFYPNENRKPTEEEKQIFDQFSHLAAVIIDKKQSQEALQLANRVIENSPAIIFRWKADKGWPIDYVSNNVEQFGYSPEKFLKEQIDFSLIVHPNDLPRVEAEVEDYLSRGVYKYKQEYRLITSDGRVRWIDDRTTVTRGRNGDILYIEGVLIDITERKEAEQKVFYLANNDPLTGIPNRRHFKQTLAREIDRHKETNEKLAVLYLDCDNFKQINDDLGHDAGDDFLLHLARRLRNCLREEDMIARIGGDEFNVLLTGVKSEEDVIKVAERLDHASSKPWEIRGKIYHVTLSIGVAMAPDDGEEVDDLIRKADRALYKAKASGKNRLMWYVPKMSI</sequence>
<organism evidence="4 5">
    <name type="scientific">Piscibacillus salipiscarius</name>
    <dbReference type="NCBI Taxonomy" id="299480"/>
    <lineage>
        <taxon>Bacteria</taxon>
        <taxon>Bacillati</taxon>
        <taxon>Bacillota</taxon>
        <taxon>Bacilli</taxon>
        <taxon>Bacillales</taxon>
        <taxon>Bacillaceae</taxon>
        <taxon>Piscibacillus</taxon>
    </lineage>
</organism>
<dbReference type="InterPro" id="IPR000700">
    <property type="entry name" value="PAS-assoc_C"/>
</dbReference>
<dbReference type="Pfam" id="PF08447">
    <property type="entry name" value="PAS_3"/>
    <property type="match status" value="1"/>
</dbReference>
<dbReference type="SUPFAM" id="SSF55073">
    <property type="entry name" value="Nucleotide cyclase"/>
    <property type="match status" value="1"/>
</dbReference>
<dbReference type="GO" id="GO:0052621">
    <property type="term" value="F:diguanylate cyclase activity"/>
    <property type="evidence" value="ECO:0007669"/>
    <property type="project" value="UniProtKB-EC"/>
</dbReference>
<dbReference type="InterPro" id="IPR035965">
    <property type="entry name" value="PAS-like_dom_sf"/>
</dbReference>
<evidence type="ECO:0000313" key="5">
    <source>
        <dbReference type="Proteomes" id="UP001597452"/>
    </source>
</evidence>
<dbReference type="PANTHER" id="PTHR46663">
    <property type="entry name" value="DIGUANYLATE CYCLASE DGCT-RELATED"/>
    <property type="match status" value="1"/>
</dbReference>
<dbReference type="SUPFAM" id="SSF55781">
    <property type="entry name" value="GAF domain-like"/>
    <property type="match status" value="1"/>
</dbReference>
<dbReference type="InterPro" id="IPR043128">
    <property type="entry name" value="Rev_trsase/Diguanyl_cyclase"/>
</dbReference>
<dbReference type="Pfam" id="PF00990">
    <property type="entry name" value="GGDEF"/>
    <property type="match status" value="1"/>
</dbReference>
<proteinExistence type="predicted"/>
<keyword evidence="5" id="KW-1185">Reference proteome</keyword>
<accession>A0ABW5Q860</accession>
<dbReference type="InterPro" id="IPR003018">
    <property type="entry name" value="GAF"/>
</dbReference>
<dbReference type="SUPFAM" id="SSF55785">
    <property type="entry name" value="PYP-like sensor domain (PAS domain)"/>
    <property type="match status" value="1"/>
</dbReference>
<evidence type="ECO:0000259" key="1">
    <source>
        <dbReference type="PROSITE" id="PS50112"/>
    </source>
</evidence>
<dbReference type="InterPro" id="IPR029016">
    <property type="entry name" value="GAF-like_dom_sf"/>
</dbReference>
<dbReference type="Gene3D" id="3.30.450.40">
    <property type="match status" value="1"/>
</dbReference>
<dbReference type="InterPro" id="IPR029787">
    <property type="entry name" value="Nucleotide_cyclase"/>
</dbReference>
<evidence type="ECO:0000259" key="3">
    <source>
        <dbReference type="PROSITE" id="PS50887"/>
    </source>
</evidence>
<evidence type="ECO:0000313" key="4">
    <source>
        <dbReference type="EMBL" id="MFD2637878.1"/>
    </source>
</evidence>
<dbReference type="SMART" id="SM00267">
    <property type="entry name" value="GGDEF"/>
    <property type="match status" value="1"/>
</dbReference>
<dbReference type="NCBIfam" id="TIGR00254">
    <property type="entry name" value="GGDEF"/>
    <property type="match status" value="1"/>
</dbReference>
<dbReference type="PROSITE" id="PS50112">
    <property type="entry name" value="PAS"/>
    <property type="match status" value="1"/>
</dbReference>
<protein>
    <submittedName>
        <fullName evidence="4">Diguanylate cyclase domain-containing protein</fullName>
        <ecNumber evidence="4">2.7.7.65</ecNumber>
    </submittedName>
</protein>
<dbReference type="Gene3D" id="3.30.70.270">
    <property type="match status" value="1"/>
</dbReference>
<dbReference type="EMBL" id="JBHUMZ010000011">
    <property type="protein sequence ID" value="MFD2637878.1"/>
    <property type="molecule type" value="Genomic_DNA"/>
</dbReference>
<dbReference type="SMART" id="SM00065">
    <property type="entry name" value="GAF"/>
    <property type="match status" value="1"/>
</dbReference>
<keyword evidence="4" id="KW-0808">Transferase</keyword>
<dbReference type="NCBIfam" id="TIGR00229">
    <property type="entry name" value="sensory_box"/>
    <property type="match status" value="1"/>
</dbReference>
<evidence type="ECO:0000259" key="2">
    <source>
        <dbReference type="PROSITE" id="PS50113"/>
    </source>
</evidence>